<comment type="caution">
    <text evidence="2">The sequence shown here is derived from an EMBL/GenBank/DDBJ whole genome shotgun (WGS) entry which is preliminary data.</text>
</comment>
<dbReference type="Proteomes" id="UP000314294">
    <property type="component" value="Unassembled WGS sequence"/>
</dbReference>
<name>A0A4Z2F3V7_9TELE</name>
<proteinExistence type="predicted"/>
<evidence type="ECO:0000313" key="2">
    <source>
        <dbReference type="EMBL" id="TNN35451.1"/>
    </source>
</evidence>
<sequence>MKQRDLSSKLDPIKLHDLSTVFHLKVCQARRIWIQVVDHPLPGSRYKRPLNPHTKTNLSCEMDPFPDAEVAGHRAGQETQQQLPLH</sequence>
<feature type="region of interest" description="Disordered" evidence="1">
    <location>
        <begin position="44"/>
        <end position="86"/>
    </location>
</feature>
<evidence type="ECO:0000313" key="3">
    <source>
        <dbReference type="Proteomes" id="UP000314294"/>
    </source>
</evidence>
<keyword evidence="3" id="KW-1185">Reference proteome</keyword>
<organism evidence="2 3">
    <name type="scientific">Liparis tanakae</name>
    <name type="common">Tanaka's snailfish</name>
    <dbReference type="NCBI Taxonomy" id="230148"/>
    <lineage>
        <taxon>Eukaryota</taxon>
        <taxon>Metazoa</taxon>
        <taxon>Chordata</taxon>
        <taxon>Craniata</taxon>
        <taxon>Vertebrata</taxon>
        <taxon>Euteleostomi</taxon>
        <taxon>Actinopterygii</taxon>
        <taxon>Neopterygii</taxon>
        <taxon>Teleostei</taxon>
        <taxon>Neoteleostei</taxon>
        <taxon>Acanthomorphata</taxon>
        <taxon>Eupercaria</taxon>
        <taxon>Perciformes</taxon>
        <taxon>Cottioidei</taxon>
        <taxon>Cottales</taxon>
        <taxon>Liparidae</taxon>
        <taxon>Liparis</taxon>
    </lineage>
</organism>
<gene>
    <name evidence="2" type="ORF">EYF80_054388</name>
</gene>
<reference evidence="2 3" key="1">
    <citation type="submission" date="2019-03" db="EMBL/GenBank/DDBJ databases">
        <title>First draft genome of Liparis tanakae, snailfish: a comprehensive survey of snailfish specific genes.</title>
        <authorList>
            <person name="Kim W."/>
            <person name="Song I."/>
            <person name="Jeong J.-H."/>
            <person name="Kim D."/>
            <person name="Kim S."/>
            <person name="Ryu S."/>
            <person name="Song J.Y."/>
            <person name="Lee S.K."/>
        </authorList>
    </citation>
    <scope>NUCLEOTIDE SEQUENCE [LARGE SCALE GENOMIC DNA]</scope>
    <source>
        <tissue evidence="2">Muscle</tissue>
    </source>
</reference>
<dbReference type="AlphaFoldDB" id="A0A4Z2F3V7"/>
<evidence type="ECO:0000256" key="1">
    <source>
        <dbReference type="SAM" id="MobiDB-lite"/>
    </source>
</evidence>
<dbReference type="EMBL" id="SRLO01001767">
    <property type="protein sequence ID" value="TNN35451.1"/>
    <property type="molecule type" value="Genomic_DNA"/>
</dbReference>
<accession>A0A4Z2F3V7</accession>
<feature type="compositionally biased region" description="Polar residues" evidence="1">
    <location>
        <begin position="77"/>
        <end position="86"/>
    </location>
</feature>
<protein>
    <submittedName>
        <fullName evidence="2">Uncharacterized protein</fullName>
    </submittedName>
</protein>